<organism evidence="2 3">
    <name type="scientific">Streptomyces sulfonofaciens</name>
    <dbReference type="NCBI Taxonomy" id="68272"/>
    <lineage>
        <taxon>Bacteria</taxon>
        <taxon>Bacillati</taxon>
        <taxon>Actinomycetota</taxon>
        <taxon>Actinomycetes</taxon>
        <taxon>Kitasatosporales</taxon>
        <taxon>Streptomycetaceae</taxon>
        <taxon>Streptomyces</taxon>
    </lineage>
</organism>
<dbReference type="AlphaFoldDB" id="A0A919KRD0"/>
<dbReference type="RefSeq" id="WP_229924265.1">
    <property type="nucleotide sequence ID" value="NZ_BNCD01000001.1"/>
</dbReference>
<evidence type="ECO:0000313" key="2">
    <source>
        <dbReference type="EMBL" id="GHH69251.1"/>
    </source>
</evidence>
<accession>A0A919KRD0</accession>
<feature type="domain" description="Transport-associated OB type 1" evidence="1">
    <location>
        <begin position="67"/>
        <end position="105"/>
    </location>
</feature>
<dbReference type="EMBL" id="BNCD01000001">
    <property type="protein sequence ID" value="GHH69251.1"/>
    <property type="molecule type" value="Genomic_DNA"/>
</dbReference>
<evidence type="ECO:0000259" key="1">
    <source>
        <dbReference type="Pfam" id="PF03459"/>
    </source>
</evidence>
<protein>
    <recommendedName>
        <fullName evidence="1">Transport-associated OB type 1 domain-containing protein</fullName>
    </recommendedName>
</protein>
<dbReference type="InterPro" id="IPR005116">
    <property type="entry name" value="Transp-assoc_OB_typ1"/>
</dbReference>
<gene>
    <name evidence="2" type="ORF">GCM10018793_01420</name>
</gene>
<sequence length="109" mass="11279">MSLGGAGTTRSRELSCCGSRFGTGGPPLDHAASRPILTASCEARRRRAGTFDSVSPRTIDFRVLRGSHTLGSRSRVLITSDATPDLIAEITPEAAADLGLAEGSPSTPP</sequence>
<proteinExistence type="predicted"/>
<keyword evidence="3" id="KW-1185">Reference proteome</keyword>
<evidence type="ECO:0000313" key="3">
    <source>
        <dbReference type="Proteomes" id="UP000603708"/>
    </source>
</evidence>
<comment type="caution">
    <text evidence="2">The sequence shown here is derived from an EMBL/GenBank/DDBJ whole genome shotgun (WGS) entry which is preliminary data.</text>
</comment>
<reference evidence="2" key="2">
    <citation type="submission" date="2020-09" db="EMBL/GenBank/DDBJ databases">
        <authorList>
            <person name="Sun Q."/>
            <person name="Ohkuma M."/>
        </authorList>
    </citation>
    <scope>NUCLEOTIDE SEQUENCE</scope>
    <source>
        <strain evidence="2">JCM 5069</strain>
    </source>
</reference>
<reference evidence="2" key="1">
    <citation type="journal article" date="2014" name="Int. J. Syst. Evol. Microbiol.">
        <title>Complete genome sequence of Corynebacterium casei LMG S-19264T (=DSM 44701T), isolated from a smear-ripened cheese.</title>
        <authorList>
            <consortium name="US DOE Joint Genome Institute (JGI-PGF)"/>
            <person name="Walter F."/>
            <person name="Albersmeier A."/>
            <person name="Kalinowski J."/>
            <person name="Ruckert C."/>
        </authorList>
    </citation>
    <scope>NUCLEOTIDE SEQUENCE</scope>
    <source>
        <strain evidence="2">JCM 5069</strain>
    </source>
</reference>
<name>A0A919KRD0_9ACTN</name>
<dbReference type="Pfam" id="PF03459">
    <property type="entry name" value="TOBE"/>
    <property type="match status" value="1"/>
</dbReference>
<dbReference type="Proteomes" id="UP000603708">
    <property type="component" value="Unassembled WGS sequence"/>
</dbReference>